<dbReference type="Proteomes" id="UP000076727">
    <property type="component" value="Unassembled WGS sequence"/>
</dbReference>
<protein>
    <submittedName>
        <fullName evidence="1">Uncharacterized protein</fullName>
    </submittedName>
</protein>
<accession>A0A165MYH2</accession>
<name>A0A165MYH2_9APHY</name>
<gene>
    <name evidence="1" type="ORF">DAEQUDRAFT_470895</name>
</gene>
<proteinExistence type="predicted"/>
<reference evidence="1 2" key="1">
    <citation type="journal article" date="2016" name="Mol. Biol. Evol.">
        <title>Comparative Genomics of Early-Diverging Mushroom-Forming Fungi Provides Insights into the Origins of Lignocellulose Decay Capabilities.</title>
        <authorList>
            <person name="Nagy L.G."/>
            <person name="Riley R."/>
            <person name="Tritt A."/>
            <person name="Adam C."/>
            <person name="Daum C."/>
            <person name="Floudas D."/>
            <person name="Sun H."/>
            <person name="Yadav J.S."/>
            <person name="Pangilinan J."/>
            <person name="Larsson K.H."/>
            <person name="Matsuura K."/>
            <person name="Barry K."/>
            <person name="Labutti K."/>
            <person name="Kuo R."/>
            <person name="Ohm R.A."/>
            <person name="Bhattacharya S.S."/>
            <person name="Shirouzu T."/>
            <person name="Yoshinaga Y."/>
            <person name="Martin F.M."/>
            <person name="Grigoriev I.V."/>
            <person name="Hibbett D.S."/>
        </authorList>
    </citation>
    <scope>NUCLEOTIDE SEQUENCE [LARGE SCALE GENOMIC DNA]</scope>
    <source>
        <strain evidence="1 2">L-15889</strain>
    </source>
</reference>
<sequence length="112" mass="12267">MRALSVMSRARGGERDAASAALCPPCEMACVVVKLRLVSPDSDGCNLIAMDPPTWLTSAMIVNRIRAYIVCRLMSNAYIPYTRICHTASPLTSILRPSYSAIHLRCHYGPQA</sequence>
<evidence type="ECO:0000313" key="2">
    <source>
        <dbReference type="Proteomes" id="UP000076727"/>
    </source>
</evidence>
<dbReference type="EMBL" id="KV429091">
    <property type="protein sequence ID" value="KZT66280.1"/>
    <property type="molecule type" value="Genomic_DNA"/>
</dbReference>
<dbReference type="AlphaFoldDB" id="A0A165MYH2"/>
<organism evidence="1 2">
    <name type="scientific">Daedalea quercina L-15889</name>
    <dbReference type="NCBI Taxonomy" id="1314783"/>
    <lineage>
        <taxon>Eukaryota</taxon>
        <taxon>Fungi</taxon>
        <taxon>Dikarya</taxon>
        <taxon>Basidiomycota</taxon>
        <taxon>Agaricomycotina</taxon>
        <taxon>Agaricomycetes</taxon>
        <taxon>Polyporales</taxon>
        <taxon>Fomitopsis</taxon>
    </lineage>
</organism>
<evidence type="ECO:0000313" key="1">
    <source>
        <dbReference type="EMBL" id="KZT66280.1"/>
    </source>
</evidence>
<keyword evidence="2" id="KW-1185">Reference proteome</keyword>